<comment type="caution">
    <text evidence="1">The sequence shown here is derived from an EMBL/GenBank/DDBJ whole genome shotgun (WGS) entry which is preliminary data.</text>
</comment>
<dbReference type="EMBL" id="JACJIS010000003">
    <property type="protein sequence ID" value="MBA9074741.1"/>
    <property type="molecule type" value="Genomic_DNA"/>
</dbReference>
<gene>
    <name evidence="1" type="ORF">GGR22_002914</name>
</gene>
<accession>A0ABR6DSS7</accession>
<keyword evidence="2" id="KW-1185">Reference proteome</keyword>
<reference evidence="1 2" key="1">
    <citation type="submission" date="2020-08" db="EMBL/GenBank/DDBJ databases">
        <title>Genomic Encyclopedia of Type Strains, Phase IV (KMG-IV): sequencing the most valuable type-strain genomes for metagenomic binning, comparative biology and taxonomic classification.</title>
        <authorList>
            <person name="Goeker M."/>
        </authorList>
    </citation>
    <scope>NUCLEOTIDE SEQUENCE [LARGE SCALE GENOMIC DNA]</scope>
    <source>
        <strain evidence="1 2">DSM 100397</strain>
    </source>
</reference>
<sequence>MNYFQELFNLQYHNCIELITEVKLVRNESILTFYQQLL</sequence>
<organism evidence="1 2">
    <name type="scientific">Flavobacterium gossypii</name>
    <dbReference type="NCBI Taxonomy" id="1646119"/>
    <lineage>
        <taxon>Bacteria</taxon>
        <taxon>Pseudomonadati</taxon>
        <taxon>Bacteroidota</taxon>
        <taxon>Flavobacteriia</taxon>
        <taxon>Flavobacteriales</taxon>
        <taxon>Flavobacteriaceae</taxon>
        <taxon>Flavobacterium</taxon>
    </lineage>
</organism>
<proteinExistence type="predicted"/>
<protein>
    <submittedName>
        <fullName evidence="1">Uncharacterized protein</fullName>
    </submittedName>
</protein>
<name>A0ABR6DSS7_9FLAO</name>
<evidence type="ECO:0000313" key="1">
    <source>
        <dbReference type="EMBL" id="MBA9074741.1"/>
    </source>
</evidence>
<evidence type="ECO:0000313" key="2">
    <source>
        <dbReference type="Proteomes" id="UP000555003"/>
    </source>
</evidence>
<dbReference type="Proteomes" id="UP000555003">
    <property type="component" value="Unassembled WGS sequence"/>
</dbReference>